<organism evidence="2 3">
    <name type="scientific">Candidatus Blackburnbacteria bacterium RIFCSPHIGHO2_01_FULL_43_15b</name>
    <dbReference type="NCBI Taxonomy" id="1797513"/>
    <lineage>
        <taxon>Bacteria</taxon>
        <taxon>Candidatus Blackburniibacteriota</taxon>
    </lineage>
</organism>
<dbReference type="Proteomes" id="UP000177967">
    <property type="component" value="Unassembled WGS sequence"/>
</dbReference>
<evidence type="ECO:0000259" key="1">
    <source>
        <dbReference type="Pfam" id="PF00535"/>
    </source>
</evidence>
<accession>A0A1G1V2E1</accession>
<gene>
    <name evidence="2" type="ORF">A2782_03370</name>
</gene>
<proteinExistence type="predicted"/>
<dbReference type="EMBL" id="MHBW01000008">
    <property type="protein sequence ID" value="OGY09558.1"/>
    <property type="molecule type" value="Genomic_DNA"/>
</dbReference>
<evidence type="ECO:0000313" key="2">
    <source>
        <dbReference type="EMBL" id="OGY09558.1"/>
    </source>
</evidence>
<evidence type="ECO:0000313" key="3">
    <source>
        <dbReference type="Proteomes" id="UP000177967"/>
    </source>
</evidence>
<sequence length="283" mass="32843">MKKTITAHCLVKNEARYVWFSVMSVINHVGQVLLWDTGSTDGTQEIIDEILKTPEGRKKVYFREYGNVTPDTFEQVRQAMLDATKTDWFLMVDGDEVWWQDSIRHLVSVVNEKGDNVESIVVPTVNLVGDIYHYQDPSSGQYHLAGHRGHLNLRGINRKISGLHSFGPHGQWGWTDAENKMIQYRDPQKIIYVDAPYLHATNVPRAGEMKKETDVPKRVMKRKYELGVSFPADFYYPEVFFKDRPLIVPSPWVKVDTYFKVRAAIETPLRKIKRKIFPRRVGY</sequence>
<dbReference type="SUPFAM" id="SSF53448">
    <property type="entry name" value="Nucleotide-diphospho-sugar transferases"/>
    <property type="match status" value="1"/>
</dbReference>
<dbReference type="Pfam" id="PF00535">
    <property type="entry name" value="Glycos_transf_2"/>
    <property type="match status" value="1"/>
</dbReference>
<protein>
    <recommendedName>
        <fullName evidence="1">Glycosyltransferase 2-like domain-containing protein</fullName>
    </recommendedName>
</protein>
<dbReference type="AlphaFoldDB" id="A0A1G1V2E1"/>
<comment type="caution">
    <text evidence="2">The sequence shown here is derived from an EMBL/GenBank/DDBJ whole genome shotgun (WGS) entry which is preliminary data.</text>
</comment>
<dbReference type="InterPro" id="IPR001173">
    <property type="entry name" value="Glyco_trans_2-like"/>
</dbReference>
<dbReference type="STRING" id="1797513.A2782_03370"/>
<dbReference type="InterPro" id="IPR029044">
    <property type="entry name" value="Nucleotide-diphossugar_trans"/>
</dbReference>
<name>A0A1G1V2E1_9BACT</name>
<feature type="domain" description="Glycosyltransferase 2-like" evidence="1">
    <location>
        <begin position="11"/>
        <end position="143"/>
    </location>
</feature>
<reference evidence="2 3" key="1">
    <citation type="journal article" date="2016" name="Nat. Commun.">
        <title>Thousands of microbial genomes shed light on interconnected biogeochemical processes in an aquifer system.</title>
        <authorList>
            <person name="Anantharaman K."/>
            <person name="Brown C.T."/>
            <person name="Hug L.A."/>
            <person name="Sharon I."/>
            <person name="Castelle C.J."/>
            <person name="Probst A.J."/>
            <person name="Thomas B.C."/>
            <person name="Singh A."/>
            <person name="Wilkins M.J."/>
            <person name="Karaoz U."/>
            <person name="Brodie E.L."/>
            <person name="Williams K.H."/>
            <person name="Hubbard S.S."/>
            <person name="Banfield J.F."/>
        </authorList>
    </citation>
    <scope>NUCLEOTIDE SEQUENCE [LARGE SCALE GENOMIC DNA]</scope>
</reference>
<dbReference type="PANTHER" id="PTHR43630:SF2">
    <property type="entry name" value="GLYCOSYLTRANSFERASE"/>
    <property type="match status" value="1"/>
</dbReference>
<dbReference type="Gene3D" id="3.90.550.10">
    <property type="entry name" value="Spore Coat Polysaccharide Biosynthesis Protein SpsA, Chain A"/>
    <property type="match status" value="1"/>
</dbReference>
<dbReference type="PANTHER" id="PTHR43630">
    <property type="entry name" value="POLY-BETA-1,6-N-ACETYL-D-GLUCOSAMINE SYNTHASE"/>
    <property type="match status" value="1"/>
</dbReference>